<evidence type="ECO:0000256" key="5">
    <source>
        <dbReference type="ARBA" id="ARBA00004496"/>
    </source>
</evidence>
<dbReference type="FunFam" id="3.40.50.1970:FF:000007">
    <property type="entry name" value="Pentafunctional AROM polypeptide"/>
    <property type="match status" value="1"/>
</dbReference>
<keyword evidence="15" id="KW-0520">NAD</keyword>
<keyword evidence="12" id="KW-0479">Metal-binding</keyword>
<comment type="caution">
    <text evidence="22">The sequence shown here is derived from an EMBL/GenBank/DDBJ whole genome shotgun (WGS) entry which is preliminary data.</text>
</comment>
<evidence type="ECO:0000259" key="21">
    <source>
        <dbReference type="Pfam" id="PF24621"/>
    </source>
</evidence>
<evidence type="ECO:0000313" key="23">
    <source>
        <dbReference type="EMBL" id="SCC02913.1"/>
    </source>
</evidence>
<dbReference type="Proteomes" id="UP000585749">
    <property type="component" value="Unassembled WGS sequence"/>
</dbReference>
<evidence type="ECO:0000256" key="9">
    <source>
        <dbReference type="ARBA" id="ARBA00017684"/>
    </source>
</evidence>
<evidence type="ECO:0000256" key="8">
    <source>
        <dbReference type="ARBA" id="ARBA00013031"/>
    </source>
</evidence>
<keyword evidence="17 22" id="KW-0456">Lyase</keyword>
<comment type="subcellular location">
    <subcellularLocation>
        <location evidence="5">Cytoplasm</location>
    </subcellularLocation>
</comment>
<dbReference type="GO" id="GO:0009423">
    <property type="term" value="P:chorismate biosynthetic process"/>
    <property type="evidence" value="ECO:0007669"/>
    <property type="project" value="UniProtKB-UniRule"/>
</dbReference>
<dbReference type="GO" id="GO:0008652">
    <property type="term" value="P:amino acid biosynthetic process"/>
    <property type="evidence" value="ECO:0007669"/>
    <property type="project" value="UniProtKB-KW"/>
</dbReference>
<keyword evidence="24" id="KW-1185">Reference proteome</keyword>
<dbReference type="InterPro" id="IPR030960">
    <property type="entry name" value="DHQS/DOIS_N"/>
</dbReference>
<dbReference type="InterPro" id="IPR056179">
    <property type="entry name" value="DHQS_C"/>
</dbReference>
<dbReference type="SUPFAM" id="SSF56796">
    <property type="entry name" value="Dehydroquinate synthase-like"/>
    <property type="match status" value="1"/>
</dbReference>
<dbReference type="InterPro" id="IPR016037">
    <property type="entry name" value="DHQ_synth_AroB"/>
</dbReference>
<accession>A0A4Y4G936</accession>
<evidence type="ECO:0000256" key="1">
    <source>
        <dbReference type="ARBA" id="ARBA00001393"/>
    </source>
</evidence>
<evidence type="ECO:0000256" key="11">
    <source>
        <dbReference type="ARBA" id="ARBA00022605"/>
    </source>
</evidence>
<dbReference type="NCBIfam" id="TIGR01357">
    <property type="entry name" value="aroB"/>
    <property type="match status" value="1"/>
</dbReference>
<dbReference type="EMBL" id="JAAXPM010000009">
    <property type="protein sequence ID" value="NKY67285.1"/>
    <property type="molecule type" value="Genomic_DNA"/>
</dbReference>
<comment type="cofactor">
    <cofactor evidence="2">
        <name>NAD(+)</name>
        <dbReference type="ChEBI" id="CHEBI:57540"/>
    </cofactor>
</comment>
<evidence type="ECO:0000256" key="18">
    <source>
        <dbReference type="ARBA" id="ARBA00023285"/>
    </source>
</evidence>
<evidence type="ECO:0000259" key="20">
    <source>
        <dbReference type="Pfam" id="PF01761"/>
    </source>
</evidence>
<evidence type="ECO:0000256" key="13">
    <source>
        <dbReference type="ARBA" id="ARBA00022741"/>
    </source>
</evidence>
<keyword evidence="13" id="KW-0547">Nucleotide-binding</keyword>
<dbReference type="Proteomes" id="UP000182448">
    <property type="component" value="Unassembled WGS sequence"/>
</dbReference>
<dbReference type="InterPro" id="IPR050071">
    <property type="entry name" value="Dehydroquinate_synthase"/>
</dbReference>
<dbReference type="RefSeq" id="WP_074427707.1">
    <property type="nucleotide sequence ID" value="NZ_BJEG01000010.1"/>
</dbReference>
<dbReference type="PIRSF" id="PIRSF001455">
    <property type="entry name" value="DHQ_synth"/>
    <property type="match status" value="1"/>
</dbReference>
<dbReference type="PANTHER" id="PTHR43622">
    <property type="entry name" value="3-DEHYDROQUINATE SYNTHASE"/>
    <property type="match status" value="1"/>
</dbReference>
<comment type="catalytic activity">
    <reaction evidence="1">
        <text>7-phospho-2-dehydro-3-deoxy-D-arabino-heptonate = 3-dehydroquinate + phosphate</text>
        <dbReference type="Rhea" id="RHEA:21968"/>
        <dbReference type="ChEBI" id="CHEBI:32364"/>
        <dbReference type="ChEBI" id="CHEBI:43474"/>
        <dbReference type="ChEBI" id="CHEBI:58394"/>
        <dbReference type="EC" id="4.2.3.4"/>
    </reaction>
</comment>
<evidence type="ECO:0000256" key="7">
    <source>
        <dbReference type="ARBA" id="ARBA00005412"/>
    </source>
</evidence>
<dbReference type="Gene3D" id="1.20.1090.10">
    <property type="entry name" value="Dehydroquinate synthase-like - alpha domain"/>
    <property type="match status" value="1"/>
</dbReference>
<dbReference type="Pfam" id="PF24621">
    <property type="entry name" value="DHQS_C"/>
    <property type="match status" value="1"/>
</dbReference>
<sequence length="353" mass="38296">MITVSLPNKIYQIKIANGLREQIGAQIQGVWSQRQILVMTDEQVGHYYLAETCAQLEAVGYQVTTLVLPGGEQTKTLPYLEQAITMLADNHFTRDDGIIALGGGVIGDLAGLTAATYMRGIGFIQLATSLTAQVDSSVGGKTAINLGQTKNIMGTFYQPDLVLIDPSYLKTLANRDLVEGYAEVVKTSALAGGVFWELTGKIQSTVDILENALTLITQSVQYKAGIVIQDEQEAGIRKYLNFGHTIGHAIELLAHGKLRHGEAVSIGMIAITQRFVQADISTVKFLDDLRHRLTVVGLPIDSPLVQNSNMLHQLVHDKKNHAGVLQLVAIKTPGEPLIIPKALTDMNKFMQGA</sequence>
<dbReference type="EC" id="4.2.3.4" evidence="8 19"/>
<keyword evidence="14" id="KW-0862">Zinc</keyword>
<dbReference type="OrthoDB" id="9806583at2"/>
<name>A0A4Y4G936_WEIHE</name>
<protein>
    <recommendedName>
        <fullName evidence="9 19">3-dehydroquinate synthase</fullName>
        <ecNumber evidence="8 19">4.2.3.4</ecNumber>
    </recommendedName>
</protein>
<feature type="domain" description="3-dehydroquinate synthase C-terminal" evidence="21">
    <location>
        <begin position="180"/>
        <end position="320"/>
    </location>
</feature>
<feature type="domain" description="3-dehydroquinate synthase N-terminal" evidence="20">
    <location>
        <begin position="66"/>
        <end position="177"/>
    </location>
</feature>
<reference evidence="22 25" key="2">
    <citation type="submission" date="2020-04" db="EMBL/GenBank/DDBJ databases">
        <title>MicrobeNet Type strains.</title>
        <authorList>
            <person name="Nicholson A.C."/>
        </authorList>
    </citation>
    <scope>NUCLEOTIDE SEQUENCE [LARGE SCALE GENOMIC DNA]</scope>
    <source>
        <strain evidence="22 25">CCUG 33494</strain>
    </source>
</reference>
<evidence type="ECO:0000256" key="2">
    <source>
        <dbReference type="ARBA" id="ARBA00001911"/>
    </source>
</evidence>
<dbReference type="GO" id="GO:0009073">
    <property type="term" value="P:aromatic amino acid family biosynthetic process"/>
    <property type="evidence" value="ECO:0007669"/>
    <property type="project" value="UniProtKB-KW"/>
</dbReference>
<dbReference type="AlphaFoldDB" id="A0A4Y4G936"/>
<evidence type="ECO:0000256" key="15">
    <source>
        <dbReference type="ARBA" id="ARBA00023027"/>
    </source>
</evidence>
<dbReference type="GO" id="GO:0003856">
    <property type="term" value="F:3-dehydroquinate synthase activity"/>
    <property type="evidence" value="ECO:0007669"/>
    <property type="project" value="UniProtKB-UniRule"/>
</dbReference>
<evidence type="ECO:0000256" key="12">
    <source>
        <dbReference type="ARBA" id="ARBA00022723"/>
    </source>
</evidence>
<keyword evidence="10" id="KW-0963">Cytoplasm</keyword>
<comment type="similarity">
    <text evidence="7">Belongs to the sugar phosphate cyclases superfamily. Dehydroquinate synthase family.</text>
</comment>
<evidence type="ECO:0000256" key="14">
    <source>
        <dbReference type="ARBA" id="ARBA00022833"/>
    </source>
</evidence>
<dbReference type="Pfam" id="PF01761">
    <property type="entry name" value="DHQ_synthase"/>
    <property type="match status" value="1"/>
</dbReference>
<evidence type="ECO:0000313" key="22">
    <source>
        <dbReference type="EMBL" id="NKY67285.1"/>
    </source>
</evidence>
<dbReference type="PANTHER" id="PTHR43622:SF7">
    <property type="entry name" value="3-DEHYDROQUINATE SYNTHASE, CHLOROPLASTIC"/>
    <property type="match status" value="1"/>
</dbReference>
<evidence type="ECO:0000256" key="17">
    <source>
        <dbReference type="ARBA" id="ARBA00023239"/>
    </source>
</evidence>
<evidence type="ECO:0000256" key="10">
    <source>
        <dbReference type="ARBA" id="ARBA00022490"/>
    </source>
</evidence>
<evidence type="ECO:0000313" key="25">
    <source>
        <dbReference type="Proteomes" id="UP000585749"/>
    </source>
</evidence>
<keyword evidence="16" id="KW-0057">Aromatic amino acid biosynthesis</keyword>
<proteinExistence type="inferred from homology"/>
<dbReference type="GO" id="GO:0005737">
    <property type="term" value="C:cytoplasm"/>
    <property type="evidence" value="ECO:0007669"/>
    <property type="project" value="UniProtKB-SubCell"/>
</dbReference>
<evidence type="ECO:0000256" key="4">
    <source>
        <dbReference type="ARBA" id="ARBA00001947"/>
    </source>
</evidence>
<keyword evidence="18" id="KW-0170">Cobalt</keyword>
<comment type="cofactor">
    <cofactor evidence="4">
        <name>Zn(2+)</name>
        <dbReference type="ChEBI" id="CHEBI:29105"/>
    </cofactor>
</comment>
<evidence type="ECO:0000256" key="3">
    <source>
        <dbReference type="ARBA" id="ARBA00001941"/>
    </source>
</evidence>
<organism evidence="22 25">
    <name type="scientific">Weissella hellenica</name>
    <dbReference type="NCBI Taxonomy" id="46256"/>
    <lineage>
        <taxon>Bacteria</taxon>
        <taxon>Bacillati</taxon>
        <taxon>Bacillota</taxon>
        <taxon>Bacilli</taxon>
        <taxon>Lactobacillales</taxon>
        <taxon>Lactobacillaceae</taxon>
        <taxon>Weissella</taxon>
    </lineage>
</organism>
<gene>
    <name evidence="22" type="primary">aroB</name>
    <name evidence="23" type="ORF">GA0061075_11153</name>
    <name evidence="22" type="ORF">HF960_06355</name>
</gene>
<evidence type="ECO:0000256" key="6">
    <source>
        <dbReference type="ARBA" id="ARBA00004661"/>
    </source>
</evidence>
<comment type="pathway">
    <text evidence="6">Metabolic intermediate biosynthesis; chorismate biosynthesis; chorismate from D-erythrose 4-phosphate and phosphoenolpyruvate: step 2/7.</text>
</comment>
<dbReference type="InterPro" id="IPR030963">
    <property type="entry name" value="DHQ_synth_fam"/>
</dbReference>
<comment type="cofactor">
    <cofactor evidence="3">
        <name>Co(2+)</name>
        <dbReference type="ChEBI" id="CHEBI:48828"/>
    </cofactor>
</comment>
<evidence type="ECO:0000256" key="16">
    <source>
        <dbReference type="ARBA" id="ARBA00023141"/>
    </source>
</evidence>
<dbReference type="EMBL" id="FMAW01000011">
    <property type="protein sequence ID" value="SCC02913.1"/>
    <property type="molecule type" value="Genomic_DNA"/>
</dbReference>
<keyword evidence="11" id="KW-0028">Amino-acid biosynthesis</keyword>
<dbReference type="GO" id="GO:0046872">
    <property type="term" value="F:metal ion binding"/>
    <property type="evidence" value="ECO:0007669"/>
    <property type="project" value="UniProtKB-KW"/>
</dbReference>
<dbReference type="Gene3D" id="3.40.50.1970">
    <property type="match status" value="1"/>
</dbReference>
<evidence type="ECO:0000256" key="19">
    <source>
        <dbReference type="NCBIfam" id="TIGR01357"/>
    </source>
</evidence>
<dbReference type="GO" id="GO:0000166">
    <property type="term" value="F:nucleotide binding"/>
    <property type="evidence" value="ECO:0007669"/>
    <property type="project" value="UniProtKB-KW"/>
</dbReference>
<reference evidence="23 24" key="1">
    <citation type="submission" date="2016-08" db="EMBL/GenBank/DDBJ databases">
        <authorList>
            <person name="Varghese N."/>
            <person name="Submissions Spin"/>
        </authorList>
    </citation>
    <scope>NUCLEOTIDE SEQUENCE [LARGE SCALE GENOMIC DNA]</scope>
    <source>
        <strain evidence="23 24">R-53116</strain>
    </source>
</reference>
<evidence type="ECO:0000313" key="24">
    <source>
        <dbReference type="Proteomes" id="UP000182448"/>
    </source>
</evidence>
<dbReference type="CDD" id="cd08195">
    <property type="entry name" value="DHQS"/>
    <property type="match status" value="1"/>
</dbReference>